<dbReference type="NCBIfam" id="TIGR02074">
    <property type="entry name" value="PBP_1a_fam"/>
    <property type="match status" value="1"/>
</dbReference>
<dbReference type="GO" id="GO:0006508">
    <property type="term" value="P:proteolysis"/>
    <property type="evidence" value="ECO:0007669"/>
    <property type="project" value="UniProtKB-KW"/>
</dbReference>
<protein>
    <submittedName>
        <fullName evidence="21">PBP1A family penicillin-binding protein</fullName>
    </submittedName>
</protein>
<dbReference type="SUPFAM" id="SSF53955">
    <property type="entry name" value="Lysozyme-like"/>
    <property type="match status" value="1"/>
</dbReference>
<keyword evidence="7" id="KW-0808">Transferase</keyword>
<evidence type="ECO:0000256" key="9">
    <source>
        <dbReference type="ARBA" id="ARBA00022801"/>
    </source>
</evidence>
<dbReference type="GO" id="GO:0030288">
    <property type="term" value="C:outer membrane-bounded periplasmic space"/>
    <property type="evidence" value="ECO:0007669"/>
    <property type="project" value="TreeGrafter"/>
</dbReference>
<evidence type="ECO:0000256" key="15">
    <source>
        <dbReference type="ARBA" id="ARBA00023316"/>
    </source>
</evidence>
<comment type="similarity">
    <text evidence="2">In the N-terminal section; belongs to the glycosyltransferase 51 family.</text>
</comment>
<dbReference type="GO" id="GO:0008658">
    <property type="term" value="F:penicillin binding"/>
    <property type="evidence" value="ECO:0007669"/>
    <property type="project" value="InterPro"/>
</dbReference>
<dbReference type="InterPro" id="IPR001460">
    <property type="entry name" value="PCN-bd_Tpept"/>
</dbReference>
<keyword evidence="14" id="KW-0511">Multifunctional enzyme</keyword>
<keyword evidence="4" id="KW-0121">Carboxypeptidase</keyword>
<evidence type="ECO:0000313" key="21">
    <source>
        <dbReference type="EMBL" id="TXC89695.1"/>
    </source>
</evidence>
<dbReference type="SUPFAM" id="SSF56601">
    <property type="entry name" value="beta-lactamase/transpeptidase-like"/>
    <property type="match status" value="1"/>
</dbReference>
<dbReference type="Proteomes" id="UP000321363">
    <property type="component" value="Unassembled WGS sequence"/>
</dbReference>
<evidence type="ECO:0000256" key="18">
    <source>
        <dbReference type="SAM" id="Phobius"/>
    </source>
</evidence>
<evidence type="ECO:0000256" key="17">
    <source>
        <dbReference type="ARBA" id="ARBA00049902"/>
    </source>
</evidence>
<feature type="domain" description="Glycosyl transferase family 51" evidence="20">
    <location>
        <begin position="52"/>
        <end position="226"/>
    </location>
</feature>
<keyword evidence="3" id="KW-1003">Cell membrane</keyword>
<evidence type="ECO:0000256" key="12">
    <source>
        <dbReference type="ARBA" id="ARBA00022989"/>
    </source>
</evidence>
<evidence type="ECO:0000256" key="13">
    <source>
        <dbReference type="ARBA" id="ARBA00023136"/>
    </source>
</evidence>
<keyword evidence="13 18" id="KW-0472">Membrane</keyword>
<comment type="catalytic activity">
    <reaction evidence="17">
        <text>[GlcNAc-(1-&gt;4)-Mur2Ac(oyl-L-Ala-gamma-D-Glu-L-Lys-D-Ala-D-Ala)](n)-di-trans,octa-cis-undecaprenyl diphosphate + beta-D-GlcNAc-(1-&gt;4)-Mur2Ac(oyl-L-Ala-gamma-D-Glu-L-Lys-D-Ala-D-Ala)-di-trans,octa-cis-undecaprenyl diphosphate = [GlcNAc-(1-&gt;4)-Mur2Ac(oyl-L-Ala-gamma-D-Glu-L-Lys-D-Ala-D-Ala)](n+1)-di-trans,octa-cis-undecaprenyl diphosphate + di-trans,octa-cis-undecaprenyl diphosphate + H(+)</text>
        <dbReference type="Rhea" id="RHEA:23708"/>
        <dbReference type="Rhea" id="RHEA-COMP:9602"/>
        <dbReference type="Rhea" id="RHEA-COMP:9603"/>
        <dbReference type="ChEBI" id="CHEBI:15378"/>
        <dbReference type="ChEBI" id="CHEBI:58405"/>
        <dbReference type="ChEBI" id="CHEBI:60033"/>
        <dbReference type="ChEBI" id="CHEBI:78435"/>
        <dbReference type="EC" id="2.4.99.28"/>
    </reaction>
</comment>
<proteinExistence type="inferred from homology"/>
<keyword evidence="22" id="KW-1185">Reference proteome</keyword>
<keyword evidence="12 18" id="KW-1133">Transmembrane helix</keyword>
<reference evidence="21 22" key="1">
    <citation type="journal article" date="2005" name="Int. J. Syst. Evol. Microbiol.">
        <title>Bacillus litoralis sp. nov., isolated from a tidal flat of the Yellow Sea in Korea.</title>
        <authorList>
            <person name="Yoon J.H."/>
            <person name="Oh T.K."/>
        </authorList>
    </citation>
    <scope>NUCLEOTIDE SEQUENCE [LARGE SCALE GENOMIC DNA]</scope>
    <source>
        <strain evidence="21 22">SW-211</strain>
    </source>
</reference>
<dbReference type="AlphaFoldDB" id="A0A5C6VYJ6"/>
<evidence type="ECO:0000256" key="16">
    <source>
        <dbReference type="ARBA" id="ARBA00034000"/>
    </source>
</evidence>
<evidence type="ECO:0000256" key="1">
    <source>
        <dbReference type="ARBA" id="ARBA00007090"/>
    </source>
</evidence>
<dbReference type="GO" id="GO:0008955">
    <property type="term" value="F:peptidoglycan glycosyltransferase activity"/>
    <property type="evidence" value="ECO:0007669"/>
    <property type="project" value="UniProtKB-EC"/>
</dbReference>
<dbReference type="GO" id="GO:0008360">
    <property type="term" value="P:regulation of cell shape"/>
    <property type="evidence" value="ECO:0007669"/>
    <property type="project" value="UniProtKB-KW"/>
</dbReference>
<dbReference type="GO" id="GO:0071555">
    <property type="term" value="P:cell wall organization"/>
    <property type="evidence" value="ECO:0007669"/>
    <property type="project" value="UniProtKB-KW"/>
</dbReference>
<dbReference type="OrthoDB" id="9766909at2"/>
<comment type="caution">
    <text evidence="21">The sequence shown here is derived from an EMBL/GenBank/DDBJ whole genome shotgun (WGS) entry which is preliminary data.</text>
</comment>
<dbReference type="InterPro" id="IPR036950">
    <property type="entry name" value="PBP_transglycosylase"/>
</dbReference>
<dbReference type="Pfam" id="PF00905">
    <property type="entry name" value="Transpeptidase"/>
    <property type="match status" value="1"/>
</dbReference>
<dbReference type="InterPro" id="IPR001264">
    <property type="entry name" value="Glyco_trans_51"/>
</dbReference>
<dbReference type="Gene3D" id="1.10.3810.10">
    <property type="entry name" value="Biosynthetic peptidoglycan transglycosylase-like"/>
    <property type="match status" value="1"/>
</dbReference>
<dbReference type="RefSeq" id="WP_146949493.1">
    <property type="nucleotide sequence ID" value="NZ_VOQF01000008.1"/>
</dbReference>
<dbReference type="FunFam" id="1.10.3810.10:FF:000001">
    <property type="entry name" value="Penicillin-binding protein 1A"/>
    <property type="match status" value="1"/>
</dbReference>
<evidence type="ECO:0000256" key="7">
    <source>
        <dbReference type="ARBA" id="ARBA00022679"/>
    </source>
</evidence>
<dbReference type="Pfam" id="PF00912">
    <property type="entry name" value="Transgly"/>
    <property type="match status" value="1"/>
</dbReference>
<organism evidence="21 22">
    <name type="scientific">Metabacillus litoralis</name>
    <dbReference type="NCBI Taxonomy" id="152268"/>
    <lineage>
        <taxon>Bacteria</taxon>
        <taxon>Bacillati</taxon>
        <taxon>Bacillota</taxon>
        <taxon>Bacilli</taxon>
        <taxon>Bacillales</taxon>
        <taxon>Bacillaceae</taxon>
        <taxon>Metabacillus</taxon>
    </lineage>
</organism>
<feature type="transmembrane region" description="Helical" evidence="18">
    <location>
        <begin position="12"/>
        <end position="34"/>
    </location>
</feature>
<dbReference type="InterPro" id="IPR050396">
    <property type="entry name" value="Glycosyltr_51/Transpeptidase"/>
</dbReference>
<evidence type="ECO:0000256" key="5">
    <source>
        <dbReference type="ARBA" id="ARBA00022670"/>
    </source>
</evidence>
<feature type="domain" description="Penicillin-binding protein transpeptidase" evidence="19">
    <location>
        <begin position="318"/>
        <end position="590"/>
    </location>
</feature>
<keyword evidence="11" id="KW-0573">Peptidoglycan synthesis</keyword>
<keyword evidence="10" id="KW-0133">Cell shape</keyword>
<keyword evidence="8 18" id="KW-0812">Transmembrane</keyword>
<evidence type="ECO:0000256" key="14">
    <source>
        <dbReference type="ARBA" id="ARBA00023268"/>
    </source>
</evidence>
<comment type="similarity">
    <text evidence="1">In the C-terminal section; belongs to the transpeptidase family.</text>
</comment>
<dbReference type="PANTHER" id="PTHR32282:SF32">
    <property type="entry name" value="PENICILLIN-BINDING PROTEIN 2A"/>
    <property type="match status" value="1"/>
</dbReference>
<evidence type="ECO:0000259" key="19">
    <source>
        <dbReference type="Pfam" id="PF00905"/>
    </source>
</evidence>
<evidence type="ECO:0000256" key="3">
    <source>
        <dbReference type="ARBA" id="ARBA00022475"/>
    </source>
</evidence>
<name>A0A5C6VYJ6_9BACI</name>
<evidence type="ECO:0000313" key="22">
    <source>
        <dbReference type="Proteomes" id="UP000321363"/>
    </source>
</evidence>
<evidence type="ECO:0000256" key="6">
    <source>
        <dbReference type="ARBA" id="ARBA00022676"/>
    </source>
</evidence>
<dbReference type="GO" id="GO:0009002">
    <property type="term" value="F:serine-type D-Ala-D-Ala carboxypeptidase activity"/>
    <property type="evidence" value="ECO:0007669"/>
    <property type="project" value="UniProtKB-EC"/>
</dbReference>
<dbReference type="Gene3D" id="3.40.710.10">
    <property type="entry name" value="DD-peptidase/beta-lactamase superfamily"/>
    <property type="match status" value="1"/>
</dbReference>
<dbReference type="PANTHER" id="PTHR32282">
    <property type="entry name" value="BINDING PROTEIN TRANSPEPTIDASE, PUTATIVE-RELATED"/>
    <property type="match status" value="1"/>
</dbReference>
<accession>A0A5C6VYJ6</accession>
<keyword evidence="9" id="KW-0378">Hydrolase</keyword>
<evidence type="ECO:0000256" key="10">
    <source>
        <dbReference type="ARBA" id="ARBA00022960"/>
    </source>
</evidence>
<keyword evidence="5" id="KW-0645">Protease</keyword>
<dbReference type="InterPro" id="IPR012338">
    <property type="entry name" value="Beta-lactam/transpept-like"/>
</dbReference>
<comment type="catalytic activity">
    <reaction evidence="16">
        <text>Preferential cleavage: (Ac)2-L-Lys-D-Ala-|-D-Ala. Also transpeptidation of peptidyl-alanyl moieties that are N-acyl substituents of D-alanine.</text>
        <dbReference type="EC" id="3.4.16.4"/>
    </reaction>
</comment>
<evidence type="ECO:0000259" key="20">
    <source>
        <dbReference type="Pfam" id="PF00912"/>
    </source>
</evidence>
<keyword evidence="15" id="KW-0961">Cell wall biogenesis/degradation</keyword>
<evidence type="ECO:0000256" key="2">
    <source>
        <dbReference type="ARBA" id="ARBA00007739"/>
    </source>
</evidence>
<evidence type="ECO:0000256" key="8">
    <source>
        <dbReference type="ARBA" id="ARBA00022692"/>
    </source>
</evidence>
<keyword evidence="6" id="KW-0328">Glycosyltransferase</keyword>
<sequence>MKKKLLLTGLSIVMTFIIALLGYLFIIFMGNYVIDEEKLVMNTASKLVDMEGNEITKLYLENRELVDISEVPEYVQQSFVAVEDQRFYEHHGIDMRSIGRALYKDILAGGKVEGGSTITQQLAKNIFLTNDKTLLRKTKEAIIAVNLERRYSKKKLLEMYLNQVYFGHGAYGIKSAAEFYFGKDVSELTLEEGAVLAGIPKAPTNYSPINNLAKSKERRDIILSLMGDQDYISYDEVVRTQGKTVKLQVSEKHESPWLTTYIDMVFDEAKEKYAISNEELLRGGYTITVPLQSTLQKSAYDLFQKNEYFPGTDDQAQGAFILLDNDTGGVLAAVGGRNYVPKGLNRIKIQRQPGSTFKPVAVYAPVLENGLYKPYSLLKDEKETYGDYSPENYDKQYSGEVSMFDAIISSKNAAAVWTLSELGIKESKKYLQSLDIGIKDDGLAIALGGLSEGVTPIQMANAYRTFAKGGSYSEHHLINEIKSDDGKVIAEHYGELQQVFSPQTSWDMTRMLQHVVSEGTAKSGEFKGELAGKTGTTSYPNVDGASKDAWFVGYTENVVGALWMGYDKTDENHYLKHGSSYPTKLFKDILTDASWDQNVAFSVPDGVNDLDSPIRIQEINRVDARYTFKPLGLITLTLEWDAQQDDRVEYRVYEKTQTGTTKLVGKVKGEGHYEIPYINVFSESTYSVAPYNVQTDKEGMLTKSIKPSLFSSNE</sequence>
<dbReference type="InterPro" id="IPR023346">
    <property type="entry name" value="Lysozyme-like_dom_sf"/>
</dbReference>
<gene>
    <name evidence="21" type="ORF">FS935_15095</name>
</gene>
<dbReference type="EMBL" id="VOQF01000008">
    <property type="protein sequence ID" value="TXC89695.1"/>
    <property type="molecule type" value="Genomic_DNA"/>
</dbReference>
<dbReference type="GO" id="GO:0009252">
    <property type="term" value="P:peptidoglycan biosynthetic process"/>
    <property type="evidence" value="ECO:0007669"/>
    <property type="project" value="UniProtKB-KW"/>
</dbReference>
<evidence type="ECO:0000256" key="11">
    <source>
        <dbReference type="ARBA" id="ARBA00022984"/>
    </source>
</evidence>
<evidence type="ECO:0000256" key="4">
    <source>
        <dbReference type="ARBA" id="ARBA00022645"/>
    </source>
</evidence>